<evidence type="ECO:0000256" key="1">
    <source>
        <dbReference type="SAM" id="MobiDB-lite"/>
    </source>
</evidence>
<name>A0ABV7WIZ7_9MICO</name>
<sequence>MKALSAAPELSPADSGAGPHRCVPPIGSGELDSLALLRFEVLDALAVAEAVLHQIHVLEDWVRALSGRYEVAPSLARALDAEVIAVGQAALPTRPIELLLLALDELHGHLDTGSVAPAPQGVRRS</sequence>
<protein>
    <recommendedName>
        <fullName evidence="4">Hpt domain-containing protein</fullName>
    </recommendedName>
</protein>
<evidence type="ECO:0000313" key="2">
    <source>
        <dbReference type="EMBL" id="MFC3688932.1"/>
    </source>
</evidence>
<evidence type="ECO:0000313" key="3">
    <source>
        <dbReference type="Proteomes" id="UP001595685"/>
    </source>
</evidence>
<organism evidence="2 3">
    <name type="scientific">Aquipuribacter hungaricus</name>
    <dbReference type="NCBI Taxonomy" id="545624"/>
    <lineage>
        <taxon>Bacteria</taxon>
        <taxon>Bacillati</taxon>
        <taxon>Actinomycetota</taxon>
        <taxon>Actinomycetes</taxon>
        <taxon>Micrococcales</taxon>
        <taxon>Intrasporangiaceae</taxon>
        <taxon>Aquipuribacter</taxon>
    </lineage>
</organism>
<feature type="region of interest" description="Disordered" evidence="1">
    <location>
        <begin position="1"/>
        <end position="21"/>
    </location>
</feature>
<comment type="caution">
    <text evidence="2">The sequence shown here is derived from an EMBL/GenBank/DDBJ whole genome shotgun (WGS) entry which is preliminary data.</text>
</comment>
<dbReference type="EMBL" id="JBHRWW010000006">
    <property type="protein sequence ID" value="MFC3688932.1"/>
    <property type="molecule type" value="Genomic_DNA"/>
</dbReference>
<dbReference type="Proteomes" id="UP001595685">
    <property type="component" value="Unassembled WGS sequence"/>
</dbReference>
<dbReference type="RefSeq" id="WP_340288252.1">
    <property type="nucleotide sequence ID" value="NZ_JBBEOI010000001.1"/>
</dbReference>
<accession>A0ABV7WIZ7</accession>
<gene>
    <name evidence="2" type="ORF">ACFOLH_11320</name>
</gene>
<keyword evidence="3" id="KW-1185">Reference proteome</keyword>
<proteinExistence type="predicted"/>
<reference evidence="3" key="1">
    <citation type="journal article" date="2019" name="Int. J. Syst. Evol. Microbiol.">
        <title>The Global Catalogue of Microorganisms (GCM) 10K type strain sequencing project: providing services to taxonomists for standard genome sequencing and annotation.</title>
        <authorList>
            <consortium name="The Broad Institute Genomics Platform"/>
            <consortium name="The Broad Institute Genome Sequencing Center for Infectious Disease"/>
            <person name="Wu L."/>
            <person name="Ma J."/>
        </authorList>
    </citation>
    <scope>NUCLEOTIDE SEQUENCE [LARGE SCALE GENOMIC DNA]</scope>
    <source>
        <strain evidence="3">NCAIM B.02333</strain>
    </source>
</reference>
<evidence type="ECO:0008006" key="4">
    <source>
        <dbReference type="Google" id="ProtNLM"/>
    </source>
</evidence>